<dbReference type="Proteomes" id="UP000324832">
    <property type="component" value="Unassembled WGS sequence"/>
</dbReference>
<organism evidence="2 3">
    <name type="scientific">Leptidea sinapis</name>
    <dbReference type="NCBI Taxonomy" id="189913"/>
    <lineage>
        <taxon>Eukaryota</taxon>
        <taxon>Metazoa</taxon>
        <taxon>Ecdysozoa</taxon>
        <taxon>Arthropoda</taxon>
        <taxon>Hexapoda</taxon>
        <taxon>Insecta</taxon>
        <taxon>Pterygota</taxon>
        <taxon>Neoptera</taxon>
        <taxon>Endopterygota</taxon>
        <taxon>Lepidoptera</taxon>
        <taxon>Glossata</taxon>
        <taxon>Ditrysia</taxon>
        <taxon>Papilionoidea</taxon>
        <taxon>Pieridae</taxon>
        <taxon>Dismorphiinae</taxon>
        <taxon>Leptidea</taxon>
    </lineage>
</organism>
<keyword evidence="3" id="KW-1185">Reference proteome</keyword>
<reference evidence="2 3" key="1">
    <citation type="submission" date="2017-07" db="EMBL/GenBank/DDBJ databases">
        <authorList>
            <person name="Talla V."/>
            <person name="Backstrom N."/>
        </authorList>
    </citation>
    <scope>NUCLEOTIDE SEQUENCE [LARGE SCALE GENOMIC DNA]</scope>
</reference>
<accession>A0A5E4QKV5</accession>
<feature type="compositionally biased region" description="Polar residues" evidence="1">
    <location>
        <begin position="127"/>
        <end position="141"/>
    </location>
</feature>
<feature type="compositionally biased region" description="Low complexity" evidence="1">
    <location>
        <begin position="154"/>
        <end position="168"/>
    </location>
</feature>
<evidence type="ECO:0000313" key="3">
    <source>
        <dbReference type="Proteomes" id="UP000324832"/>
    </source>
</evidence>
<sequence length="233" mass="25989">MAMVEHSDSKPDDICRTCLSELCGSKVSLLQSAGDMCLFEHVTSGATVHCSSAAVACDQSHSSQCCKRTFSISETIDTEQFIIEIQLRSTLWDSRTDDYSNKIMKKKGWDCYSRETKNKKREIVDQLPSQEENLSPLFNTKRSRDQGNVDNSVASPSTPIPSSTLPSAAPVPPPPYHTTPTSKAKKQKKPQDDDATVMSLIAEKIKTLNSQPKYDPDMHFVLSLYDDFHKIPQ</sequence>
<evidence type="ECO:0000313" key="2">
    <source>
        <dbReference type="EMBL" id="VVC98274.1"/>
    </source>
</evidence>
<name>A0A5E4QKV5_9NEOP</name>
<proteinExistence type="predicted"/>
<protein>
    <recommendedName>
        <fullName evidence="4">MADF domain-containing protein</fullName>
    </recommendedName>
</protein>
<feature type="region of interest" description="Disordered" evidence="1">
    <location>
        <begin position="122"/>
        <end position="196"/>
    </location>
</feature>
<dbReference type="AlphaFoldDB" id="A0A5E4QKV5"/>
<dbReference type="EMBL" id="FZQP02003446">
    <property type="protein sequence ID" value="VVC98274.1"/>
    <property type="molecule type" value="Genomic_DNA"/>
</dbReference>
<feature type="non-terminal residue" evidence="2">
    <location>
        <position position="233"/>
    </location>
</feature>
<evidence type="ECO:0008006" key="4">
    <source>
        <dbReference type="Google" id="ProtNLM"/>
    </source>
</evidence>
<gene>
    <name evidence="2" type="ORF">LSINAPIS_LOCUS9381</name>
</gene>
<evidence type="ECO:0000256" key="1">
    <source>
        <dbReference type="SAM" id="MobiDB-lite"/>
    </source>
</evidence>